<dbReference type="PANTHER" id="PTHR47018:SF3">
    <property type="entry name" value="MYCBP-ASSOCIATED PROTEIN"/>
    <property type="match status" value="1"/>
</dbReference>
<dbReference type="AlphaFoldDB" id="A0A232FMR1"/>
<comment type="caution">
    <text evidence="1">The sequence shown here is derived from an EMBL/GenBank/DDBJ whole genome shotgun (WGS) entry which is preliminary data.</text>
</comment>
<evidence type="ECO:0000313" key="1">
    <source>
        <dbReference type="EMBL" id="OXU31738.1"/>
    </source>
</evidence>
<gene>
    <name evidence="1" type="ORF">TSAR_007915</name>
</gene>
<protein>
    <submittedName>
        <fullName evidence="1">Uncharacterized protein</fullName>
    </submittedName>
</protein>
<proteinExistence type="predicted"/>
<reference evidence="1 2" key="1">
    <citation type="journal article" date="2017" name="Curr. Biol.">
        <title>The Evolution of Venom by Co-option of Single-Copy Genes.</title>
        <authorList>
            <person name="Martinson E.O."/>
            <person name="Mrinalini"/>
            <person name="Kelkar Y.D."/>
            <person name="Chang C.H."/>
            <person name="Werren J.H."/>
        </authorList>
    </citation>
    <scope>NUCLEOTIDE SEQUENCE [LARGE SCALE GENOMIC DNA]</scope>
    <source>
        <strain evidence="1 2">Alberta</strain>
        <tissue evidence="1">Whole body</tissue>
    </source>
</reference>
<organism evidence="1 2">
    <name type="scientific">Trichomalopsis sarcophagae</name>
    <dbReference type="NCBI Taxonomy" id="543379"/>
    <lineage>
        <taxon>Eukaryota</taxon>
        <taxon>Metazoa</taxon>
        <taxon>Ecdysozoa</taxon>
        <taxon>Arthropoda</taxon>
        <taxon>Hexapoda</taxon>
        <taxon>Insecta</taxon>
        <taxon>Pterygota</taxon>
        <taxon>Neoptera</taxon>
        <taxon>Endopterygota</taxon>
        <taxon>Hymenoptera</taxon>
        <taxon>Apocrita</taxon>
        <taxon>Proctotrupomorpha</taxon>
        <taxon>Chalcidoidea</taxon>
        <taxon>Pteromalidae</taxon>
        <taxon>Pteromalinae</taxon>
        <taxon>Trichomalopsis</taxon>
    </lineage>
</organism>
<sequence length="234" mass="27766">MQITYDLAIAKIAVQIQLTERNNLQNFNNLFIHFGAFHIQMAYFKAIGKYIDNMDRCHFNRSKRIHPFISLAFSILHFERFVQSEDVQISENVKTYLQNFTKNRSIVPTIDLVELLLIIEKYEEYSDKTLKGEHGKTAQYYMIYINRINHYLMLTASIRTNDFELFKFILPKITNLFFVFNQPNYARWLVAYHNKLCKVHETHPGLEVELDRGSFGIKRTDKPFSRIPIDLTLE</sequence>
<dbReference type="Proteomes" id="UP000215335">
    <property type="component" value="Unassembled WGS sequence"/>
</dbReference>
<keyword evidence="2" id="KW-1185">Reference proteome</keyword>
<dbReference type="PANTHER" id="PTHR47018">
    <property type="entry name" value="CXC DOMAIN-CONTAINING PROTEIN-RELATED"/>
    <property type="match status" value="1"/>
</dbReference>
<accession>A0A232FMR1</accession>
<name>A0A232FMR1_9HYME</name>
<evidence type="ECO:0000313" key="2">
    <source>
        <dbReference type="Proteomes" id="UP000215335"/>
    </source>
</evidence>
<dbReference type="EMBL" id="NNAY01000035">
    <property type="protein sequence ID" value="OXU31738.1"/>
    <property type="molecule type" value="Genomic_DNA"/>
</dbReference>